<name>A0A149VAN7_9PROT</name>
<comment type="caution">
    <text evidence="1">The sequence shown here is derived from an EMBL/GenBank/DDBJ whole genome shotgun (WGS) entry which is preliminary data.</text>
</comment>
<dbReference type="AlphaFoldDB" id="A0A149VAN7"/>
<dbReference type="Proteomes" id="UP000075538">
    <property type="component" value="Unassembled WGS sequence"/>
</dbReference>
<organism evidence="1 2">
    <name type="scientific">Acetobacter malorum</name>
    <dbReference type="NCBI Taxonomy" id="178901"/>
    <lineage>
        <taxon>Bacteria</taxon>
        <taxon>Pseudomonadati</taxon>
        <taxon>Pseudomonadota</taxon>
        <taxon>Alphaproteobacteria</taxon>
        <taxon>Acetobacterales</taxon>
        <taxon>Acetobacteraceae</taxon>
        <taxon>Acetobacter</taxon>
    </lineage>
</organism>
<sequence length="92" mass="10526">MAKDEADLFVDSLVDAPLKDDRALMEFPFFSIQKQPRMEPLIYDDGRTQIRIEPGPKGLATIWDKDVLLYIISIINDRIERGTVIPPFLVGH</sequence>
<dbReference type="PATRIC" id="fig|178901.15.peg.3371"/>
<accession>A0A149VAN7</accession>
<gene>
    <name evidence="1" type="ORF">AD953_04655</name>
</gene>
<protein>
    <submittedName>
        <fullName evidence="1">Uncharacterized protein</fullName>
    </submittedName>
</protein>
<dbReference type="Pfam" id="PF10134">
    <property type="entry name" value="RPA"/>
    <property type="match status" value="1"/>
</dbReference>
<evidence type="ECO:0000313" key="2">
    <source>
        <dbReference type="Proteomes" id="UP000075538"/>
    </source>
</evidence>
<dbReference type="InterPro" id="IPR018777">
    <property type="entry name" value="Replication_initiator_prot_A"/>
</dbReference>
<dbReference type="EMBL" id="LHZZ01000442">
    <property type="protein sequence ID" value="KXV77321.1"/>
    <property type="molecule type" value="Genomic_DNA"/>
</dbReference>
<reference evidence="1 2" key="1">
    <citation type="submission" date="2015-06" db="EMBL/GenBank/DDBJ databases">
        <title>Improved classification and identification of acetic acid bacteria using matrix-assisted laser desorption/ionization time-of-flight mass spectrometry; Gluconobacter nephelii and Gluconobacter uchimurae are later heterotypic synonyms of Gluconobacter japonicus and Gluconobacter oxydans, respectively.</title>
        <authorList>
            <person name="Li L."/>
            <person name="Cleenwerck I."/>
            <person name="De Vuyst L."/>
            <person name="Vandamme P."/>
        </authorList>
    </citation>
    <scope>NUCLEOTIDE SEQUENCE [LARGE SCALE GENOMIC DNA]</scope>
    <source>
        <strain evidence="1 2">LMG 1604</strain>
    </source>
</reference>
<evidence type="ECO:0000313" key="1">
    <source>
        <dbReference type="EMBL" id="KXV77321.1"/>
    </source>
</evidence>
<proteinExistence type="predicted"/>
<dbReference type="RefSeq" id="WP_061490536.1">
    <property type="nucleotide sequence ID" value="NZ_LHZZ01000442.1"/>
</dbReference>